<feature type="domain" description="HTH cro/C1-type" evidence="2">
    <location>
        <begin position="10"/>
        <end position="64"/>
    </location>
</feature>
<protein>
    <submittedName>
        <fullName evidence="3">Helix-turn-helix</fullName>
    </submittedName>
</protein>
<dbReference type="GO" id="GO:0005506">
    <property type="term" value="F:iron ion binding"/>
    <property type="evidence" value="ECO:0007669"/>
    <property type="project" value="InterPro"/>
</dbReference>
<dbReference type="CDD" id="cd00093">
    <property type="entry name" value="HTH_XRE"/>
    <property type="match status" value="1"/>
</dbReference>
<name>A0A1M5PPS8_9FIRM</name>
<dbReference type="Gene3D" id="2.60.40.730">
    <property type="entry name" value="SOR catalytic domain"/>
    <property type="match status" value="1"/>
</dbReference>
<dbReference type="RefSeq" id="WP_073183254.1">
    <property type="nucleotide sequence ID" value="NZ_FQXI01000001.1"/>
</dbReference>
<reference evidence="3 4" key="1">
    <citation type="submission" date="2016-11" db="EMBL/GenBank/DDBJ databases">
        <authorList>
            <person name="Jaros S."/>
            <person name="Januszkiewicz K."/>
            <person name="Wedrychowicz H."/>
        </authorList>
    </citation>
    <scope>NUCLEOTIDE SEQUENCE [LARGE SCALE GENOMIC DNA]</scope>
    <source>
        <strain evidence="3 4">DSM 21120</strain>
    </source>
</reference>
<accession>A0A1M5PPS8</accession>
<dbReference type="InterPro" id="IPR010982">
    <property type="entry name" value="Lambda_DNA-bd_dom_sf"/>
</dbReference>
<dbReference type="InterPro" id="IPR036073">
    <property type="entry name" value="Desulfoferrodoxin_Fe-bd_dom_sf"/>
</dbReference>
<dbReference type="STRING" id="1120995.SAMN02745245_00422"/>
<dbReference type="AlphaFoldDB" id="A0A1M5PPS8"/>
<dbReference type="PANTHER" id="PTHR46558:SF11">
    <property type="entry name" value="HTH-TYPE TRANSCRIPTIONAL REGULATOR XRE"/>
    <property type="match status" value="1"/>
</dbReference>
<evidence type="ECO:0000256" key="1">
    <source>
        <dbReference type="ARBA" id="ARBA00023125"/>
    </source>
</evidence>
<keyword evidence="1" id="KW-0238">DNA-binding</keyword>
<dbReference type="Pfam" id="PF01381">
    <property type="entry name" value="HTH_3"/>
    <property type="match status" value="1"/>
</dbReference>
<evidence type="ECO:0000313" key="4">
    <source>
        <dbReference type="Proteomes" id="UP000184032"/>
    </source>
</evidence>
<dbReference type="SUPFAM" id="SSF47413">
    <property type="entry name" value="lambda repressor-like DNA-binding domains"/>
    <property type="match status" value="1"/>
</dbReference>
<proteinExistence type="predicted"/>
<dbReference type="GO" id="GO:0003677">
    <property type="term" value="F:DNA binding"/>
    <property type="evidence" value="ECO:0007669"/>
    <property type="project" value="UniProtKB-KW"/>
</dbReference>
<sequence>MDQEKIGLLIRNLRLNREMTQKQLAEKLNLSDKTISKWERGLGSPDISLLIDLAGVFKVDVEEMLSGELTKNQMVGGNMKNSMFYICPLCGNLVLSTGSINLSCCGRKLEEQEMKKATEDQKLKVEAIDSQWYITSEHPMSKSEYISFVAFANSGKIEIEKQYPEWNLQVRIPKSSRGKLIWYSTRDGLLYQLI</sequence>
<dbReference type="OrthoDB" id="1634626at2"/>
<dbReference type="SMART" id="SM00530">
    <property type="entry name" value="HTH_XRE"/>
    <property type="match status" value="1"/>
</dbReference>
<dbReference type="Gene3D" id="1.10.260.40">
    <property type="entry name" value="lambda repressor-like DNA-binding domains"/>
    <property type="match status" value="1"/>
</dbReference>
<keyword evidence="4" id="KW-1185">Reference proteome</keyword>
<organism evidence="3 4">
    <name type="scientific">Anaerosphaera aminiphila DSM 21120</name>
    <dbReference type="NCBI Taxonomy" id="1120995"/>
    <lineage>
        <taxon>Bacteria</taxon>
        <taxon>Bacillati</taxon>
        <taxon>Bacillota</taxon>
        <taxon>Tissierellia</taxon>
        <taxon>Tissierellales</taxon>
        <taxon>Peptoniphilaceae</taxon>
        <taxon>Anaerosphaera</taxon>
    </lineage>
</organism>
<evidence type="ECO:0000313" key="3">
    <source>
        <dbReference type="EMBL" id="SHH03875.1"/>
    </source>
</evidence>
<dbReference type="Proteomes" id="UP000184032">
    <property type="component" value="Unassembled WGS sequence"/>
</dbReference>
<evidence type="ECO:0000259" key="2">
    <source>
        <dbReference type="PROSITE" id="PS50943"/>
    </source>
</evidence>
<dbReference type="PROSITE" id="PS50943">
    <property type="entry name" value="HTH_CROC1"/>
    <property type="match status" value="1"/>
</dbReference>
<dbReference type="EMBL" id="FQXI01000001">
    <property type="protein sequence ID" value="SHH03875.1"/>
    <property type="molecule type" value="Genomic_DNA"/>
</dbReference>
<dbReference type="InterPro" id="IPR001387">
    <property type="entry name" value="Cro/C1-type_HTH"/>
</dbReference>
<dbReference type="PANTHER" id="PTHR46558">
    <property type="entry name" value="TRACRIPTIONAL REGULATORY PROTEIN-RELATED-RELATED"/>
    <property type="match status" value="1"/>
</dbReference>
<dbReference type="SUPFAM" id="SSF49367">
    <property type="entry name" value="Superoxide reductase-like"/>
    <property type="match status" value="1"/>
</dbReference>
<gene>
    <name evidence="3" type="ORF">SAMN02745245_00422</name>
</gene>
<dbReference type="GO" id="GO:0016491">
    <property type="term" value="F:oxidoreductase activity"/>
    <property type="evidence" value="ECO:0007669"/>
    <property type="project" value="InterPro"/>
</dbReference>